<accession>A0A382HJQ9</accession>
<dbReference type="SMART" id="SM00698">
    <property type="entry name" value="MORN"/>
    <property type="match status" value="3"/>
</dbReference>
<gene>
    <name evidence="2" type="ORF">METZ01_LOCUS239595</name>
</gene>
<reference evidence="2" key="1">
    <citation type="submission" date="2018-05" db="EMBL/GenBank/DDBJ databases">
        <authorList>
            <person name="Lanie J.A."/>
            <person name="Ng W.-L."/>
            <person name="Kazmierczak K.M."/>
            <person name="Andrzejewski T.M."/>
            <person name="Davidsen T.M."/>
            <person name="Wayne K.J."/>
            <person name="Tettelin H."/>
            <person name="Glass J.I."/>
            <person name="Rusch D."/>
            <person name="Podicherti R."/>
            <person name="Tsui H.-C.T."/>
            <person name="Winkler M.E."/>
        </authorList>
    </citation>
    <scope>NUCLEOTIDE SEQUENCE</scope>
</reference>
<dbReference type="PANTHER" id="PTHR43215">
    <property type="entry name" value="RADIAL SPOKE HEAD 1 HOMOLOG"/>
    <property type="match status" value="1"/>
</dbReference>
<evidence type="ECO:0008006" key="3">
    <source>
        <dbReference type="Google" id="ProtNLM"/>
    </source>
</evidence>
<dbReference type="InterPro" id="IPR003409">
    <property type="entry name" value="MORN"/>
</dbReference>
<dbReference type="AlphaFoldDB" id="A0A382HJQ9"/>
<sequence length="140" mass="15508">MQQHKIDQTGIYIFPCGGTYVGGWYKNQESGRGTWTHPLGARYVGEFKDGGFHGRGTLTSGDGFQYVGEFKDCDFDGQGTLTFPSGQQQVGLWHEGEFVNGLYLDAEGETEFVCIDGSICAPRQNNVCDLDPVRARQKKK</sequence>
<dbReference type="PANTHER" id="PTHR43215:SF14">
    <property type="entry name" value="RADIAL SPOKE HEAD 1 HOMOLOG"/>
    <property type="match status" value="1"/>
</dbReference>
<dbReference type="Pfam" id="PF02493">
    <property type="entry name" value="MORN"/>
    <property type="match status" value="4"/>
</dbReference>
<evidence type="ECO:0000313" key="2">
    <source>
        <dbReference type="EMBL" id="SVB86741.1"/>
    </source>
</evidence>
<dbReference type="Gene3D" id="2.20.110.10">
    <property type="entry name" value="Histone H3 K4-specific methyltransferase SET7/9 N-terminal domain"/>
    <property type="match status" value="2"/>
</dbReference>
<dbReference type="EMBL" id="UINC01061304">
    <property type="protein sequence ID" value="SVB86741.1"/>
    <property type="molecule type" value="Genomic_DNA"/>
</dbReference>
<dbReference type="GO" id="GO:0005829">
    <property type="term" value="C:cytosol"/>
    <property type="evidence" value="ECO:0007669"/>
    <property type="project" value="TreeGrafter"/>
</dbReference>
<keyword evidence="1" id="KW-0677">Repeat</keyword>
<dbReference type="SUPFAM" id="SSF82185">
    <property type="entry name" value="Histone H3 K4-specific methyltransferase SET7/9 N-terminal domain"/>
    <property type="match status" value="1"/>
</dbReference>
<protein>
    <recommendedName>
        <fullName evidence="3">MORN repeat-containing protein</fullName>
    </recommendedName>
</protein>
<organism evidence="2">
    <name type="scientific">marine metagenome</name>
    <dbReference type="NCBI Taxonomy" id="408172"/>
    <lineage>
        <taxon>unclassified sequences</taxon>
        <taxon>metagenomes</taxon>
        <taxon>ecological metagenomes</taxon>
    </lineage>
</organism>
<proteinExistence type="predicted"/>
<evidence type="ECO:0000256" key="1">
    <source>
        <dbReference type="ARBA" id="ARBA00022737"/>
    </source>
</evidence>
<name>A0A382HJQ9_9ZZZZ</name>